<dbReference type="InterPro" id="IPR009003">
    <property type="entry name" value="Peptidase_S1_PA"/>
</dbReference>
<feature type="chain" id="PRO_5025331284" evidence="9">
    <location>
        <begin position="22"/>
        <end position="293"/>
    </location>
</feature>
<dbReference type="Pfam" id="PF00089">
    <property type="entry name" value="Trypsin"/>
    <property type="match status" value="1"/>
</dbReference>
<proteinExistence type="evidence at transcript level"/>
<evidence type="ECO:0000256" key="1">
    <source>
        <dbReference type="ARBA" id="ARBA00007664"/>
    </source>
</evidence>
<evidence type="ECO:0000256" key="4">
    <source>
        <dbReference type="ARBA" id="ARBA00022801"/>
    </source>
</evidence>
<dbReference type="PRINTS" id="PR00722">
    <property type="entry name" value="CHYMOTRYPSIN"/>
</dbReference>
<organism evidence="11">
    <name type="scientific">Tomicus yunnanensis</name>
    <dbReference type="NCBI Taxonomy" id="768153"/>
    <lineage>
        <taxon>Eukaryota</taxon>
        <taxon>Metazoa</taxon>
        <taxon>Ecdysozoa</taxon>
        <taxon>Arthropoda</taxon>
        <taxon>Hexapoda</taxon>
        <taxon>Insecta</taxon>
        <taxon>Pterygota</taxon>
        <taxon>Neoptera</taxon>
        <taxon>Endopterygota</taxon>
        <taxon>Coleoptera</taxon>
        <taxon>Polyphaga</taxon>
        <taxon>Cucujiformia</taxon>
        <taxon>Curculionidae</taxon>
        <taxon>Scolytinae</taxon>
        <taxon>Tomicus</taxon>
    </lineage>
</organism>
<dbReference type="InterPro" id="IPR050430">
    <property type="entry name" value="Peptidase_S1"/>
</dbReference>
<dbReference type="Gene3D" id="2.40.10.10">
    <property type="entry name" value="Trypsin-like serine proteases"/>
    <property type="match status" value="1"/>
</dbReference>
<sequence length="293" mass="30782">MAENIISVVFLAIFGFQLCSGAVQDLSIDTRIVGGEEVDIESYPYQVSLQYSNQHFCGGALVTRNTVLSAAHCFGSSYTSLTSSYVVKYGSNTTSGAGIQIDSVLVHPNFTADALDCDIALIKLKSNVTISASAALIRISESTSYTSGSYASVTGWGYQQENGTVSSLLRGVNVPLTSASQCEKSYANIINITANMICAGYSEGGKDACQGDSGGPLVQKNKLIGVVSFGAGCARKSYPGVYTNVGRLLDWVVENSNYSRNNTADPAYVGASLKNCGSLLLAVFAVINCILLA</sequence>
<dbReference type="GO" id="GO:0004252">
    <property type="term" value="F:serine-type endopeptidase activity"/>
    <property type="evidence" value="ECO:0007669"/>
    <property type="project" value="InterPro"/>
</dbReference>
<evidence type="ECO:0000259" key="10">
    <source>
        <dbReference type="PROSITE" id="PS50240"/>
    </source>
</evidence>
<feature type="domain" description="Peptidase S1" evidence="10">
    <location>
        <begin position="32"/>
        <end position="257"/>
    </location>
</feature>
<dbReference type="PANTHER" id="PTHR24276:SF91">
    <property type="entry name" value="AT26814P-RELATED"/>
    <property type="match status" value="1"/>
</dbReference>
<comment type="similarity">
    <text evidence="1">Belongs to the peptidase S1 family.</text>
</comment>
<dbReference type="PROSITE" id="PS50240">
    <property type="entry name" value="TRYPSIN_DOM"/>
    <property type="match status" value="1"/>
</dbReference>
<keyword evidence="2 8" id="KW-0645">Protease</keyword>
<dbReference type="InterPro" id="IPR001254">
    <property type="entry name" value="Trypsin_dom"/>
</dbReference>
<evidence type="ECO:0000256" key="5">
    <source>
        <dbReference type="ARBA" id="ARBA00022825"/>
    </source>
</evidence>
<dbReference type="PROSITE" id="PS00134">
    <property type="entry name" value="TRYPSIN_HIS"/>
    <property type="match status" value="1"/>
</dbReference>
<evidence type="ECO:0000256" key="2">
    <source>
        <dbReference type="ARBA" id="ARBA00022670"/>
    </source>
</evidence>
<evidence type="ECO:0000256" key="3">
    <source>
        <dbReference type="ARBA" id="ARBA00022729"/>
    </source>
</evidence>
<evidence type="ECO:0000256" key="6">
    <source>
        <dbReference type="ARBA" id="ARBA00023145"/>
    </source>
</evidence>
<dbReference type="InterPro" id="IPR033116">
    <property type="entry name" value="TRYPSIN_SER"/>
</dbReference>
<dbReference type="CDD" id="cd00190">
    <property type="entry name" value="Tryp_SPc"/>
    <property type="match status" value="1"/>
</dbReference>
<evidence type="ECO:0000256" key="9">
    <source>
        <dbReference type="SAM" id="SignalP"/>
    </source>
</evidence>
<keyword evidence="4 8" id="KW-0378">Hydrolase</keyword>
<dbReference type="InterPro" id="IPR018114">
    <property type="entry name" value="TRYPSIN_HIS"/>
</dbReference>
<dbReference type="PANTHER" id="PTHR24276">
    <property type="entry name" value="POLYSERASE-RELATED"/>
    <property type="match status" value="1"/>
</dbReference>
<dbReference type="FunFam" id="2.40.10.10:FF:000077">
    <property type="entry name" value="Predicted protein"/>
    <property type="match status" value="1"/>
</dbReference>
<evidence type="ECO:0000256" key="8">
    <source>
        <dbReference type="RuleBase" id="RU363034"/>
    </source>
</evidence>
<evidence type="ECO:0000256" key="7">
    <source>
        <dbReference type="ARBA" id="ARBA00023157"/>
    </source>
</evidence>
<evidence type="ECO:0000313" key="11">
    <source>
        <dbReference type="EMBL" id="QGT41004.1"/>
    </source>
</evidence>
<dbReference type="EMBL" id="MN078187">
    <property type="protein sequence ID" value="QGT41004.1"/>
    <property type="molecule type" value="mRNA"/>
</dbReference>
<reference evidence="11" key="1">
    <citation type="submission" date="2019-06" db="EMBL/GenBank/DDBJ databases">
        <title>Transcriptome analysis and in silico identification and characterization of novel serine proteases in the bark beetle Tomicus yunnanensis.</title>
        <authorList>
            <person name="Sanchez-Garcia F.J."/>
            <person name="Zhu J.Y."/>
            <person name="Galian J."/>
        </authorList>
    </citation>
    <scope>NUCLEOTIDE SEQUENCE</scope>
</reference>
<accession>A0A6B8V2D5</accession>
<protein>
    <submittedName>
        <fullName evidence="11">Try1a</fullName>
    </submittedName>
</protein>
<dbReference type="PROSITE" id="PS00135">
    <property type="entry name" value="TRYPSIN_SER"/>
    <property type="match status" value="1"/>
</dbReference>
<dbReference type="InterPro" id="IPR001314">
    <property type="entry name" value="Peptidase_S1A"/>
</dbReference>
<keyword evidence="3 9" id="KW-0732">Signal</keyword>
<dbReference type="SMART" id="SM00020">
    <property type="entry name" value="Tryp_SPc"/>
    <property type="match status" value="1"/>
</dbReference>
<keyword evidence="5 8" id="KW-0720">Serine protease</keyword>
<gene>
    <name evidence="11" type="primary">try1</name>
</gene>
<dbReference type="GO" id="GO:0006508">
    <property type="term" value="P:proteolysis"/>
    <property type="evidence" value="ECO:0007669"/>
    <property type="project" value="UniProtKB-KW"/>
</dbReference>
<dbReference type="InterPro" id="IPR043504">
    <property type="entry name" value="Peptidase_S1_PA_chymotrypsin"/>
</dbReference>
<name>A0A6B8V2D5_9CUCU</name>
<dbReference type="SUPFAM" id="SSF50494">
    <property type="entry name" value="Trypsin-like serine proteases"/>
    <property type="match status" value="1"/>
</dbReference>
<keyword evidence="7" id="KW-1015">Disulfide bond</keyword>
<feature type="signal peptide" evidence="9">
    <location>
        <begin position="1"/>
        <end position="21"/>
    </location>
</feature>
<keyword evidence="6" id="KW-0865">Zymogen</keyword>
<dbReference type="AlphaFoldDB" id="A0A6B8V2D5"/>